<dbReference type="EMBL" id="JBJQND010000005">
    <property type="protein sequence ID" value="KAL3876807.1"/>
    <property type="molecule type" value="Genomic_DNA"/>
</dbReference>
<evidence type="ECO:0000313" key="3">
    <source>
        <dbReference type="Proteomes" id="UP001634394"/>
    </source>
</evidence>
<organism evidence="2 3">
    <name type="scientific">Sinanodonta woodiana</name>
    <name type="common">Chinese pond mussel</name>
    <name type="synonym">Anodonta woodiana</name>
    <dbReference type="NCBI Taxonomy" id="1069815"/>
    <lineage>
        <taxon>Eukaryota</taxon>
        <taxon>Metazoa</taxon>
        <taxon>Spiralia</taxon>
        <taxon>Lophotrochozoa</taxon>
        <taxon>Mollusca</taxon>
        <taxon>Bivalvia</taxon>
        <taxon>Autobranchia</taxon>
        <taxon>Heteroconchia</taxon>
        <taxon>Palaeoheterodonta</taxon>
        <taxon>Unionida</taxon>
        <taxon>Unionoidea</taxon>
        <taxon>Unionidae</taxon>
        <taxon>Unioninae</taxon>
        <taxon>Sinanodonta</taxon>
    </lineage>
</organism>
<accession>A0ABD3WSN1</accession>
<name>A0ABD3WSN1_SINWO</name>
<feature type="compositionally biased region" description="Basic and acidic residues" evidence="1">
    <location>
        <begin position="1"/>
        <end position="16"/>
    </location>
</feature>
<evidence type="ECO:0008006" key="4">
    <source>
        <dbReference type="Google" id="ProtNLM"/>
    </source>
</evidence>
<proteinExistence type="predicted"/>
<keyword evidence="3" id="KW-1185">Reference proteome</keyword>
<dbReference type="AlphaFoldDB" id="A0ABD3WSN1"/>
<feature type="region of interest" description="Disordered" evidence="1">
    <location>
        <begin position="1"/>
        <end position="37"/>
    </location>
</feature>
<comment type="caution">
    <text evidence="2">The sequence shown here is derived from an EMBL/GenBank/DDBJ whole genome shotgun (WGS) entry which is preliminary data.</text>
</comment>
<dbReference type="SUPFAM" id="SSF56219">
    <property type="entry name" value="DNase I-like"/>
    <property type="match status" value="1"/>
</dbReference>
<evidence type="ECO:0000313" key="2">
    <source>
        <dbReference type="EMBL" id="KAL3876807.1"/>
    </source>
</evidence>
<feature type="compositionally biased region" description="Polar residues" evidence="1">
    <location>
        <begin position="24"/>
        <end position="35"/>
    </location>
</feature>
<gene>
    <name evidence="2" type="ORF">ACJMK2_034601</name>
</gene>
<dbReference type="Gene3D" id="3.60.10.10">
    <property type="entry name" value="Endonuclease/exonuclease/phosphatase"/>
    <property type="match status" value="1"/>
</dbReference>
<dbReference type="Proteomes" id="UP001634394">
    <property type="component" value="Unassembled WGS sequence"/>
</dbReference>
<protein>
    <recommendedName>
        <fullName evidence="4">Endonuclease/exonuclease/phosphatase domain-containing protein</fullName>
    </recommendedName>
</protein>
<reference evidence="2 3" key="1">
    <citation type="submission" date="2024-11" db="EMBL/GenBank/DDBJ databases">
        <title>Chromosome-level genome assembly of the freshwater bivalve Anodonta woodiana.</title>
        <authorList>
            <person name="Chen X."/>
        </authorList>
    </citation>
    <scope>NUCLEOTIDE SEQUENCE [LARGE SCALE GENOMIC DNA]</scope>
    <source>
        <strain evidence="2">MN2024</strain>
        <tissue evidence="2">Gills</tissue>
    </source>
</reference>
<dbReference type="InterPro" id="IPR036691">
    <property type="entry name" value="Endo/exonu/phosph_ase_sf"/>
</dbReference>
<evidence type="ECO:0000256" key="1">
    <source>
        <dbReference type="SAM" id="MobiDB-lite"/>
    </source>
</evidence>
<sequence length="337" mass="38105">MSSSKKSESKGKETKYNPKAAIPNMSSEMKNNNTGAVPKTTLTTEKFKTATSAKQKLPLPVKTGLKVLIMNASGPNQGEGTATRKKQAIQSVIKRHNPDLVLFQEFSWKGIHGKTWSTEPVPEHYQLATNNDASILYNINESTLEEKPIRELHRILEELQRPTSKHPTPIPLDFAPIPRMSLRVVKTKGVPVMEFICISWHGKHAGMTNDTKVTEFTHLMIFLNKMYVKYHLPILIAGDFNVEVKLICHEVKEPFMLYEYKASKRRKEKGVIDYFIATIELHLSDLTPVDLKKDSKAEKPEEVLDHDPIIAMLEPALLSDTVPARNKTASRMPKKTK</sequence>